<evidence type="ECO:0000256" key="1">
    <source>
        <dbReference type="ARBA" id="ARBA00007734"/>
    </source>
</evidence>
<dbReference type="SUPFAM" id="SSF53955">
    <property type="entry name" value="Lysozyme-like"/>
    <property type="match status" value="1"/>
</dbReference>
<dbReference type="CDD" id="cd00254">
    <property type="entry name" value="LT-like"/>
    <property type="match status" value="1"/>
</dbReference>
<accession>A0A2T5ML47</accession>
<dbReference type="PANTHER" id="PTHR37423">
    <property type="entry name" value="SOLUBLE LYTIC MUREIN TRANSGLYCOSYLASE-RELATED"/>
    <property type="match status" value="1"/>
</dbReference>
<dbReference type="InterPro" id="IPR008258">
    <property type="entry name" value="Transglycosylase_SLT_dom_1"/>
</dbReference>
<dbReference type="PANTHER" id="PTHR37423:SF2">
    <property type="entry name" value="MEMBRANE-BOUND LYTIC MUREIN TRANSGLYCOSYLASE C"/>
    <property type="match status" value="1"/>
</dbReference>
<feature type="domain" description="Transglycosylase SLT" evidence="3">
    <location>
        <begin position="80"/>
        <end position="171"/>
    </location>
</feature>
<evidence type="ECO:0000259" key="3">
    <source>
        <dbReference type="Pfam" id="PF01464"/>
    </source>
</evidence>
<evidence type="ECO:0000313" key="5">
    <source>
        <dbReference type="Proteomes" id="UP000244248"/>
    </source>
</evidence>
<dbReference type="InterPro" id="IPR023346">
    <property type="entry name" value="Lysozyme-like_dom_sf"/>
</dbReference>
<dbReference type="OrthoDB" id="92254at2"/>
<proteinExistence type="inferred from homology"/>
<comment type="similarity">
    <text evidence="1">Belongs to the transglycosylase Slt family.</text>
</comment>
<organism evidence="4 5">
    <name type="scientific">Stenotrophobium rhamnosiphilum</name>
    <dbReference type="NCBI Taxonomy" id="2029166"/>
    <lineage>
        <taxon>Bacteria</taxon>
        <taxon>Pseudomonadati</taxon>
        <taxon>Pseudomonadota</taxon>
        <taxon>Gammaproteobacteria</taxon>
        <taxon>Nevskiales</taxon>
        <taxon>Nevskiaceae</taxon>
        <taxon>Stenotrophobium</taxon>
    </lineage>
</organism>
<dbReference type="Pfam" id="PF01464">
    <property type="entry name" value="SLT"/>
    <property type="match status" value="1"/>
</dbReference>
<sequence>MRRAFAILVLLLAAPLAWAGPVGEPDDELRDLMRQAMNEPDSFADRFDAEIWLVDMSARLKPMMANEQDRIKFLRMLHREAMRAKLSPEFVLSVIEVESRFNRFAVSSAGALGYMQIMPFWLKEIGKPGDSLFDPQTNLRMGCTILKHYLDMERGDLVRGLARYNGSLGRVEYPALIIRAMDRRWYKS</sequence>
<comment type="caution">
    <text evidence="4">The sequence shown here is derived from an EMBL/GenBank/DDBJ whole genome shotgun (WGS) entry which is preliminary data.</text>
</comment>
<protein>
    <submittedName>
        <fullName evidence="4">Transglycosylase</fullName>
    </submittedName>
</protein>
<dbReference type="Proteomes" id="UP000244248">
    <property type="component" value="Unassembled WGS sequence"/>
</dbReference>
<name>A0A2T5ML47_9GAMM</name>
<feature type="signal peptide" evidence="2">
    <location>
        <begin position="1"/>
        <end position="19"/>
    </location>
</feature>
<dbReference type="EMBL" id="QANS01000001">
    <property type="protein sequence ID" value="PTU33284.1"/>
    <property type="molecule type" value="Genomic_DNA"/>
</dbReference>
<evidence type="ECO:0000256" key="2">
    <source>
        <dbReference type="SAM" id="SignalP"/>
    </source>
</evidence>
<dbReference type="Gene3D" id="1.10.530.10">
    <property type="match status" value="1"/>
</dbReference>
<keyword evidence="2" id="KW-0732">Signal</keyword>
<keyword evidence="5" id="KW-1185">Reference proteome</keyword>
<reference evidence="4 5" key="1">
    <citation type="submission" date="2018-04" db="EMBL/GenBank/DDBJ databases">
        <title>Novel species isolated from glacier.</title>
        <authorList>
            <person name="Liu Q."/>
            <person name="Xin Y.-H."/>
        </authorList>
    </citation>
    <scope>NUCLEOTIDE SEQUENCE [LARGE SCALE GENOMIC DNA]</scope>
    <source>
        <strain evidence="4 5">GT1R17</strain>
    </source>
</reference>
<feature type="chain" id="PRO_5015787505" evidence="2">
    <location>
        <begin position="20"/>
        <end position="188"/>
    </location>
</feature>
<evidence type="ECO:0000313" key="4">
    <source>
        <dbReference type="EMBL" id="PTU33284.1"/>
    </source>
</evidence>
<dbReference type="AlphaFoldDB" id="A0A2T5ML47"/>
<gene>
    <name evidence="4" type="ORF">CJD38_01650</name>
</gene>